<reference evidence="4" key="1">
    <citation type="journal article" date="2014" name="Front. Microbiol.">
        <title>High frequency of phylogenetically diverse reductive dehalogenase-homologous genes in deep subseafloor sedimentary metagenomes.</title>
        <authorList>
            <person name="Kawai M."/>
            <person name="Futagami T."/>
            <person name="Toyoda A."/>
            <person name="Takaki Y."/>
            <person name="Nishi S."/>
            <person name="Hori S."/>
            <person name="Arai W."/>
            <person name="Tsubouchi T."/>
            <person name="Morono Y."/>
            <person name="Uchiyama I."/>
            <person name="Ito T."/>
            <person name="Fujiyama A."/>
            <person name="Inagaki F."/>
            <person name="Takami H."/>
        </authorList>
    </citation>
    <scope>NUCLEOTIDE SEQUENCE</scope>
    <source>
        <strain evidence="4">Expedition CK06-06</strain>
    </source>
</reference>
<evidence type="ECO:0000313" key="4">
    <source>
        <dbReference type="EMBL" id="GAF81033.1"/>
    </source>
</evidence>
<dbReference type="GO" id="GO:0016740">
    <property type="term" value="F:transferase activity"/>
    <property type="evidence" value="ECO:0007669"/>
    <property type="project" value="UniProtKB-KW"/>
</dbReference>
<evidence type="ECO:0000256" key="2">
    <source>
        <dbReference type="ARBA" id="ARBA00022962"/>
    </source>
</evidence>
<dbReference type="AlphaFoldDB" id="X0SIZ2"/>
<evidence type="ECO:0000256" key="1">
    <source>
        <dbReference type="ARBA" id="ARBA00022679"/>
    </source>
</evidence>
<keyword evidence="2" id="KW-0315">Glutamine amidotransferase</keyword>
<dbReference type="InterPro" id="IPR017932">
    <property type="entry name" value="GATase_2_dom"/>
</dbReference>
<dbReference type="Gene3D" id="3.60.20.10">
    <property type="entry name" value="Glutamine Phosphoribosylpyrophosphate, subunit 1, domain 1"/>
    <property type="match status" value="1"/>
</dbReference>
<sequence>MSGIFGVVSRGNCAETLFYGTDYHSHLGTEYGGLAVLGEEFARQIHSVSQSQFKSKFYDDYKYMNGNKGIGVISALEEQPIYLNSKFGPFCIVINGIVENTEELAAQLLKQGISFSEVSKGAVNTTELIAKLISRGNDLVDGIEKMFDFIDGSCSLLLLNGDGVYAARDRFGYTPLVIGKREDAWAVTTETSAFPNNEFEIAKHIEPGEIILINEDGIVQKRPGGDVNQICAFLWIYTGFPASSYEGINVETVRERCGCCLAKRDKDIEVDVVSGVPDSGIAHGLGYAMESGKPFRRPLVKYTPGYGRSYTPPSQQRRDLVAKMKLIPIKEVIE</sequence>
<name>X0SIZ2_9ZZZZ</name>
<dbReference type="PROSITE" id="PS51278">
    <property type="entry name" value="GATASE_TYPE_2"/>
    <property type="match status" value="1"/>
</dbReference>
<protein>
    <recommendedName>
        <fullName evidence="3">Glutamine amidotransferase type-2 domain-containing protein</fullName>
    </recommendedName>
</protein>
<evidence type="ECO:0000259" key="3">
    <source>
        <dbReference type="PROSITE" id="PS51278"/>
    </source>
</evidence>
<dbReference type="SUPFAM" id="SSF53271">
    <property type="entry name" value="PRTase-like"/>
    <property type="match status" value="1"/>
</dbReference>
<dbReference type="InterPro" id="IPR029057">
    <property type="entry name" value="PRTase-like"/>
</dbReference>
<feature type="domain" description="Glutamine amidotransferase type-2" evidence="3">
    <location>
        <begin position="2"/>
        <end position="216"/>
    </location>
</feature>
<dbReference type="Pfam" id="PF13537">
    <property type="entry name" value="GATase_7"/>
    <property type="match status" value="1"/>
</dbReference>
<comment type="caution">
    <text evidence="4">The sequence shown here is derived from an EMBL/GenBank/DDBJ whole genome shotgun (WGS) entry which is preliminary data.</text>
</comment>
<proteinExistence type="predicted"/>
<dbReference type="InterPro" id="IPR029055">
    <property type="entry name" value="Ntn_hydrolases_N"/>
</dbReference>
<organism evidence="4">
    <name type="scientific">marine sediment metagenome</name>
    <dbReference type="NCBI Taxonomy" id="412755"/>
    <lineage>
        <taxon>unclassified sequences</taxon>
        <taxon>metagenomes</taxon>
        <taxon>ecological metagenomes</taxon>
    </lineage>
</organism>
<feature type="non-terminal residue" evidence="4">
    <location>
        <position position="334"/>
    </location>
</feature>
<dbReference type="SUPFAM" id="SSF56235">
    <property type="entry name" value="N-terminal nucleophile aminohydrolases (Ntn hydrolases)"/>
    <property type="match status" value="1"/>
</dbReference>
<dbReference type="EMBL" id="BARS01007290">
    <property type="protein sequence ID" value="GAF81033.1"/>
    <property type="molecule type" value="Genomic_DNA"/>
</dbReference>
<accession>X0SIZ2</accession>
<keyword evidence="1" id="KW-0808">Transferase</keyword>
<dbReference type="PANTHER" id="PTHR11907">
    <property type="entry name" value="AMIDOPHOSPHORIBOSYLTRANSFERASE"/>
    <property type="match status" value="1"/>
</dbReference>
<gene>
    <name evidence="4" type="ORF">S01H1_14056</name>
</gene>